<gene>
    <name evidence="2" type="ordered locus">Sinac_4512</name>
</gene>
<keyword evidence="3" id="KW-1185">Reference proteome</keyword>
<dbReference type="STRING" id="886293.Sinac_4512"/>
<reference evidence="2 3" key="1">
    <citation type="submission" date="2012-02" db="EMBL/GenBank/DDBJ databases">
        <title>Complete sequence of chromosome of Singulisphaera acidiphila DSM 18658.</title>
        <authorList>
            <consortium name="US DOE Joint Genome Institute (JGI-PGF)"/>
            <person name="Lucas S."/>
            <person name="Copeland A."/>
            <person name="Lapidus A."/>
            <person name="Glavina del Rio T."/>
            <person name="Dalin E."/>
            <person name="Tice H."/>
            <person name="Bruce D."/>
            <person name="Goodwin L."/>
            <person name="Pitluck S."/>
            <person name="Peters L."/>
            <person name="Ovchinnikova G."/>
            <person name="Chertkov O."/>
            <person name="Kyrpides N."/>
            <person name="Mavromatis K."/>
            <person name="Ivanova N."/>
            <person name="Brettin T."/>
            <person name="Detter J.C."/>
            <person name="Han C."/>
            <person name="Larimer F."/>
            <person name="Land M."/>
            <person name="Hauser L."/>
            <person name="Markowitz V."/>
            <person name="Cheng J.-F."/>
            <person name="Hugenholtz P."/>
            <person name="Woyke T."/>
            <person name="Wu D."/>
            <person name="Tindall B."/>
            <person name="Pomrenke H."/>
            <person name="Brambilla E."/>
            <person name="Klenk H.-P."/>
            <person name="Eisen J.A."/>
        </authorList>
    </citation>
    <scope>NUCLEOTIDE SEQUENCE [LARGE SCALE GENOMIC DNA]</scope>
    <source>
        <strain evidence="3">ATCC BAA-1392 / DSM 18658 / VKM B-2454 / MOB10</strain>
    </source>
</reference>
<dbReference type="KEGG" id="saci:Sinac_4512"/>
<feature type="region of interest" description="Disordered" evidence="1">
    <location>
        <begin position="25"/>
        <end position="49"/>
    </location>
</feature>
<evidence type="ECO:0000313" key="3">
    <source>
        <dbReference type="Proteomes" id="UP000010798"/>
    </source>
</evidence>
<sequence length="79" mass="8688">MRFSRELRIDMLGIVDWMAVEGGRARATPTNDEVSSRPEPRSTNLQKARVMARGAMCRLTVETGGHDAEGRGLSKALSE</sequence>
<dbReference type="Proteomes" id="UP000010798">
    <property type="component" value="Chromosome"/>
</dbReference>
<dbReference type="AlphaFoldDB" id="L0DIL1"/>
<protein>
    <submittedName>
        <fullName evidence="2">Uncharacterized protein</fullName>
    </submittedName>
</protein>
<evidence type="ECO:0000256" key="1">
    <source>
        <dbReference type="SAM" id="MobiDB-lite"/>
    </source>
</evidence>
<accession>L0DIL1</accession>
<dbReference type="HOGENOM" id="CLU_2604164_0_0_0"/>
<name>L0DIL1_SINAD</name>
<dbReference type="EMBL" id="CP003364">
    <property type="protein sequence ID" value="AGA28695.1"/>
    <property type="molecule type" value="Genomic_DNA"/>
</dbReference>
<organism evidence="2 3">
    <name type="scientific">Singulisphaera acidiphila (strain ATCC BAA-1392 / DSM 18658 / VKM B-2454 / MOB10)</name>
    <dbReference type="NCBI Taxonomy" id="886293"/>
    <lineage>
        <taxon>Bacteria</taxon>
        <taxon>Pseudomonadati</taxon>
        <taxon>Planctomycetota</taxon>
        <taxon>Planctomycetia</taxon>
        <taxon>Isosphaerales</taxon>
        <taxon>Isosphaeraceae</taxon>
        <taxon>Singulisphaera</taxon>
    </lineage>
</organism>
<proteinExistence type="predicted"/>
<evidence type="ECO:0000313" key="2">
    <source>
        <dbReference type="EMBL" id="AGA28695.1"/>
    </source>
</evidence>